<dbReference type="AlphaFoldDB" id="A0A1U7UYI8"/>
<organism evidence="2 3">
    <name type="scientific">Nicotiana sylvestris</name>
    <name type="common">Wood tobacco</name>
    <name type="synonym">South American tobacco</name>
    <dbReference type="NCBI Taxonomy" id="4096"/>
    <lineage>
        <taxon>Eukaryota</taxon>
        <taxon>Viridiplantae</taxon>
        <taxon>Streptophyta</taxon>
        <taxon>Embryophyta</taxon>
        <taxon>Tracheophyta</taxon>
        <taxon>Spermatophyta</taxon>
        <taxon>Magnoliopsida</taxon>
        <taxon>eudicotyledons</taxon>
        <taxon>Gunneridae</taxon>
        <taxon>Pentapetalae</taxon>
        <taxon>asterids</taxon>
        <taxon>lamiids</taxon>
        <taxon>Solanales</taxon>
        <taxon>Solanaceae</taxon>
        <taxon>Nicotianoideae</taxon>
        <taxon>Nicotianeae</taxon>
        <taxon>Nicotiana</taxon>
    </lineage>
</organism>
<proteinExistence type="predicted"/>
<dbReference type="RefSeq" id="XP_009759233.1">
    <property type="nucleotide sequence ID" value="XM_009760931.1"/>
</dbReference>
<sequence>MAVLVEITEQEVRDNNNSVLIKGTCLHSPHIGHITHKLGHHLRDCPQPQRNFSQASIQSAEPTQTTCNTSGAIGTGNRGRGAGDRATMNQGQGNVGRGQAIVFAVTRQDAQASNAVVTCILSVCSFDALPLIDLRSTHSYVPSYFALRFSRQPKLLNDPFLVANPVGESLLAEYMYRAY</sequence>
<reference evidence="3" key="2">
    <citation type="submission" date="2025-08" db="UniProtKB">
        <authorList>
            <consortium name="RefSeq"/>
        </authorList>
    </citation>
    <scope>IDENTIFICATION</scope>
    <source>
        <tissue evidence="3">Leaf</tissue>
    </source>
</reference>
<feature type="compositionally biased region" description="Polar residues" evidence="1">
    <location>
        <begin position="60"/>
        <end position="72"/>
    </location>
</feature>
<feature type="region of interest" description="Disordered" evidence="1">
    <location>
        <begin position="60"/>
        <end position="83"/>
    </location>
</feature>
<protein>
    <submittedName>
        <fullName evidence="3">Uncharacterized protein LOC104211803</fullName>
    </submittedName>
</protein>
<evidence type="ECO:0000256" key="1">
    <source>
        <dbReference type="SAM" id="MobiDB-lite"/>
    </source>
</evidence>
<evidence type="ECO:0000313" key="3">
    <source>
        <dbReference type="RefSeq" id="XP_009759233.1"/>
    </source>
</evidence>
<name>A0A1U7UYI8_NICSY</name>
<evidence type="ECO:0000313" key="2">
    <source>
        <dbReference type="Proteomes" id="UP000189701"/>
    </source>
</evidence>
<accession>A0A1U7UYI8</accession>
<keyword evidence="2" id="KW-1185">Reference proteome</keyword>
<dbReference type="Proteomes" id="UP000189701">
    <property type="component" value="Unplaced"/>
</dbReference>
<reference evidence="2" key="1">
    <citation type="journal article" date="2013" name="Genome Biol.">
        <title>Reference genomes and transcriptomes of Nicotiana sylvestris and Nicotiana tomentosiformis.</title>
        <authorList>
            <person name="Sierro N."/>
            <person name="Battey J.N."/>
            <person name="Ouadi S."/>
            <person name="Bovet L."/>
            <person name="Goepfert S."/>
            <person name="Bakaher N."/>
            <person name="Peitsch M.C."/>
            <person name="Ivanov N.V."/>
        </authorList>
    </citation>
    <scope>NUCLEOTIDE SEQUENCE [LARGE SCALE GENOMIC DNA]</scope>
</reference>
<dbReference type="Pfam" id="PF08284">
    <property type="entry name" value="RVP_2"/>
    <property type="match status" value="1"/>
</dbReference>
<gene>
    <name evidence="3" type="primary">LOC104211803</name>
</gene>